<feature type="active site" evidence="3">
    <location>
        <position position="462"/>
    </location>
</feature>
<name>A0A1Y1US62_9TREE</name>
<dbReference type="RefSeq" id="XP_021874146.1">
    <property type="nucleotide sequence ID" value="XM_022014223.1"/>
</dbReference>
<feature type="region of interest" description="Disordered" evidence="5">
    <location>
        <begin position="207"/>
        <end position="228"/>
    </location>
</feature>
<dbReference type="InterPro" id="IPR001461">
    <property type="entry name" value="Aspartic_peptidase_A1"/>
</dbReference>
<feature type="compositionally biased region" description="Low complexity" evidence="5">
    <location>
        <begin position="207"/>
        <end position="220"/>
    </location>
</feature>
<evidence type="ECO:0000256" key="3">
    <source>
        <dbReference type="PIRSR" id="PIRSR601461-1"/>
    </source>
</evidence>
<dbReference type="GO" id="GO:0006508">
    <property type="term" value="P:proteolysis"/>
    <property type="evidence" value="ECO:0007669"/>
    <property type="project" value="UniProtKB-KW"/>
</dbReference>
<dbReference type="CDD" id="cd05471">
    <property type="entry name" value="pepsin_like"/>
    <property type="match status" value="1"/>
</dbReference>
<sequence>MHIQQTLALCQVITLLATATPLPNDKPIYTNYPVASPTTPPTEGGQIPNTPSPSPAPPVEGVNGVASSSPAAVPDDNETLTPSSGTTNTLTPSSPTSTGDASVPYPSGQSVPARVKRFFARDDPDDVFGGPELAVVLNEQRSVAKKYANAVKYLQGVSPGQVDLGFEPNVKLQSASSNATSSMTASSNPPFTSTVVAADTIASQTTTTTMTTTTTTTTTTNNAEPDPSGLVADALIGLTGRRLPARSTSTRIGLTDWISGGMDVLYYGGLNIGTPAQQLTVDFDTGSADLWLPVDCDECTSEQFDADNSQSYSNTGEDFSIQYGTGSVSGTLAQDSVSIGGSSVRGQYFGAVDQESDDFDGNPNSGVMGMAFSSISSSGEQTFFENLISNNAVSSPMFGFHLTRKQASGSTLCLGCVDTSKYNGAISWVPVISKTYWSVGLSGMSALGEGNALSKALVAAIDTGTTLVYVPDSVASDFYAQIPGSSSASQFGPGFYQFPCTSPLQVTLNFASKRFPMNTVDFNLGRTASGSSLCVGGILGMSDDFPDNLAIVGDEFLKSWYSVYDYSNGARVGFASSINNN</sequence>
<dbReference type="Pfam" id="PF00026">
    <property type="entry name" value="Asp"/>
    <property type="match status" value="1"/>
</dbReference>
<dbReference type="EMBL" id="NBSH01000001">
    <property type="protein sequence ID" value="ORX40467.1"/>
    <property type="molecule type" value="Genomic_DNA"/>
</dbReference>
<keyword evidence="4" id="KW-0645">Protease</keyword>
<dbReference type="OrthoDB" id="2747330at2759"/>
<dbReference type="PRINTS" id="PR00792">
    <property type="entry name" value="PEPSIN"/>
</dbReference>
<dbReference type="InParanoid" id="A0A1Y1US62"/>
<dbReference type="GeneID" id="33556031"/>
<dbReference type="AlphaFoldDB" id="A0A1Y1US62"/>
<dbReference type="Gene3D" id="2.40.70.10">
    <property type="entry name" value="Acid Proteases"/>
    <property type="match status" value="2"/>
</dbReference>
<feature type="chain" id="PRO_5012711290" evidence="6">
    <location>
        <begin position="20"/>
        <end position="581"/>
    </location>
</feature>
<reference evidence="8 9" key="1">
    <citation type="submission" date="2017-03" db="EMBL/GenBank/DDBJ databases">
        <title>Widespread Adenine N6-methylation of Active Genes in Fungi.</title>
        <authorList>
            <consortium name="DOE Joint Genome Institute"/>
            <person name="Mondo S.J."/>
            <person name="Dannebaum R.O."/>
            <person name="Kuo R.C."/>
            <person name="Louie K.B."/>
            <person name="Bewick A.J."/>
            <person name="Labutti K."/>
            <person name="Haridas S."/>
            <person name="Kuo A."/>
            <person name="Salamov A."/>
            <person name="Ahrendt S.R."/>
            <person name="Lau R."/>
            <person name="Bowen B.P."/>
            <person name="Lipzen A."/>
            <person name="Sullivan W."/>
            <person name="Andreopoulos W.B."/>
            <person name="Clum A."/>
            <person name="Lindquist E."/>
            <person name="Daum C."/>
            <person name="Northen T.R."/>
            <person name="Ramamoorthy G."/>
            <person name="Schmitz R.J."/>
            <person name="Gryganskyi A."/>
            <person name="Culley D."/>
            <person name="Magnuson J."/>
            <person name="James T.Y."/>
            <person name="O'Malley M.A."/>
            <person name="Stajich J.E."/>
            <person name="Spatafora J.W."/>
            <person name="Visel A."/>
            <person name="Grigoriev I.V."/>
        </authorList>
    </citation>
    <scope>NUCLEOTIDE SEQUENCE [LARGE SCALE GENOMIC DNA]</scope>
    <source>
        <strain evidence="8 9">NRRL Y-17943</strain>
    </source>
</reference>
<feature type="active site" evidence="3">
    <location>
        <position position="284"/>
    </location>
</feature>
<keyword evidence="6" id="KW-0732">Signal</keyword>
<comment type="caution">
    <text evidence="8">The sequence shown here is derived from an EMBL/GenBank/DDBJ whole genome shotgun (WGS) entry which is preliminary data.</text>
</comment>
<comment type="similarity">
    <text evidence="1 4">Belongs to the peptidase A1 family.</text>
</comment>
<dbReference type="PANTHER" id="PTHR47966:SF51">
    <property type="entry name" value="BETA-SITE APP-CLEAVING ENZYME, ISOFORM A-RELATED"/>
    <property type="match status" value="1"/>
</dbReference>
<evidence type="ECO:0000256" key="5">
    <source>
        <dbReference type="SAM" id="MobiDB-lite"/>
    </source>
</evidence>
<accession>A0A1Y1US62</accession>
<dbReference type="Proteomes" id="UP000193218">
    <property type="component" value="Unassembled WGS sequence"/>
</dbReference>
<evidence type="ECO:0000256" key="6">
    <source>
        <dbReference type="SAM" id="SignalP"/>
    </source>
</evidence>
<feature type="region of interest" description="Disordered" evidence="5">
    <location>
        <begin position="21"/>
        <end position="109"/>
    </location>
</feature>
<proteinExistence type="inferred from homology"/>
<gene>
    <name evidence="8" type="ORF">BD324DRAFT_610845</name>
</gene>
<dbReference type="InterPro" id="IPR033121">
    <property type="entry name" value="PEPTIDASE_A1"/>
</dbReference>
<feature type="domain" description="Peptidase A1" evidence="7">
    <location>
        <begin position="266"/>
        <end position="575"/>
    </location>
</feature>
<dbReference type="GO" id="GO:0004190">
    <property type="term" value="F:aspartic-type endopeptidase activity"/>
    <property type="evidence" value="ECO:0007669"/>
    <property type="project" value="UniProtKB-KW"/>
</dbReference>
<evidence type="ECO:0000256" key="4">
    <source>
        <dbReference type="RuleBase" id="RU000454"/>
    </source>
</evidence>
<organism evidence="8 9">
    <name type="scientific">Kockovaella imperatae</name>
    <dbReference type="NCBI Taxonomy" id="4999"/>
    <lineage>
        <taxon>Eukaryota</taxon>
        <taxon>Fungi</taxon>
        <taxon>Dikarya</taxon>
        <taxon>Basidiomycota</taxon>
        <taxon>Agaricomycotina</taxon>
        <taxon>Tremellomycetes</taxon>
        <taxon>Tremellales</taxon>
        <taxon>Cuniculitremaceae</taxon>
        <taxon>Kockovaella</taxon>
    </lineage>
</organism>
<evidence type="ECO:0000313" key="8">
    <source>
        <dbReference type="EMBL" id="ORX40467.1"/>
    </source>
</evidence>
<dbReference type="InterPro" id="IPR034164">
    <property type="entry name" value="Pepsin-like_dom"/>
</dbReference>
<dbReference type="InterPro" id="IPR021109">
    <property type="entry name" value="Peptidase_aspartic_dom_sf"/>
</dbReference>
<dbReference type="FunFam" id="2.40.70.10:FF:000008">
    <property type="entry name" value="Cathepsin D"/>
    <property type="match status" value="1"/>
</dbReference>
<dbReference type="PROSITE" id="PS00141">
    <property type="entry name" value="ASP_PROTEASE"/>
    <property type="match status" value="2"/>
</dbReference>
<evidence type="ECO:0000259" key="7">
    <source>
        <dbReference type="PROSITE" id="PS51767"/>
    </source>
</evidence>
<dbReference type="PANTHER" id="PTHR47966">
    <property type="entry name" value="BETA-SITE APP-CLEAVING ENZYME, ISOFORM A-RELATED"/>
    <property type="match status" value="1"/>
</dbReference>
<evidence type="ECO:0000313" key="9">
    <source>
        <dbReference type="Proteomes" id="UP000193218"/>
    </source>
</evidence>
<dbReference type="STRING" id="4999.A0A1Y1US62"/>
<keyword evidence="9" id="KW-1185">Reference proteome</keyword>
<dbReference type="FunCoup" id="A0A1Y1US62">
    <property type="interactions" value="38"/>
</dbReference>
<dbReference type="SUPFAM" id="SSF50630">
    <property type="entry name" value="Acid proteases"/>
    <property type="match status" value="1"/>
</dbReference>
<keyword evidence="2 4" id="KW-0064">Aspartyl protease</keyword>
<protein>
    <submittedName>
        <fullName evidence="8">Aspartic peptidase domain-containing protein</fullName>
    </submittedName>
</protein>
<evidence type="ECO:0000256" key="2">
    <source>
        <dbReference type="ARBA" id="ARBA00022750"/>
    </source>
</evidence>
<keyword evidence="4" id="KW-0378">Hydrolase</keyword>
<feature type="signal peptide" evidence="6">
    <location>
        <begin position="1"/>
        <end position="19"/>
    </location>
</feature>
<evidence type="ECO:0000256" key="1">
    <source>
        <dbReference type="ARBA" id="ARBA00007447"/>
    </source>
</evidence>
<dbReference type="InterPro" id="IPR001969">
    <property type="entry name" value="Aspartic_peptidase_AS"/>
</dbReference>
<dbReference type="PROSITE" id="PS51767">
    <property type="entry name" value="PEPTIDASE_A1"/>
    <property type="match status" value="1"/>
</dbReference>
<feature type="compositionally biased region" description="Low complexity" evidence="5">
    <location>
        <begin position="79"/>
        <end position="99"/>
    </location>
</feature>